<feature type="binding site" evidence="10">
    <location>
        <position position="246"/>
    </location>
    <ligand>
        <name>thiamine diphosphate</name>
        <dbReference type="ChEBI" id="CHEBI:58937"/>
    </ligand>
</feature>
<keyword evidence="9 10" id="KW-0414">Isoprene biosynthesis</keyword>
<evidence type="ECO:0000256" key="5">
    <source>
        <dbReference type="ARBA" id="ARBA00022723"/>
    </source>
</evidence>
<dbReference type="PANTHER" id="PTHR43322">
    <property type="entry name" value="1-D-DEOXYXYLULOSE 5-PHOSPHATE SYNTHASE-RELATED"/>
    <property type="match status" value="1"/>
</dbReference>
<evidence type="ECO:0000256" key="9">
    <source>
        <dbReference type="ARBA" id="ARBA00023229"/>
    </source>
</evidence>
<evidence type="ECO:0000256" key="6">
    <source>
        <dbReference type="ARBA" id="ARBA00022842"/>
    </source>
</evidence>
<comment type="caution">
    <text evidence="12">The sequence shown here is derived from an EMBL/GenBank/DDBJ whole genome shotgun (WGS) entry which is preliminary data.</text>
</comment>
<dbReference type="InterPro" id="IPR033248">
    <property type="entry name" value="Transketolase_C"/>
</dbReference>
<keyword evidence="5 10" id="KW-0479">Metal-binding</keyword>
<feature type="binding site" evidence="10">
    <location>
        <begin position="156"/>
        <end position="157"/>
    </location>
    <ligand>
        <name>thiamine diphosphate</name>
        <dbReference type="ChEBI" id="CHEBI:58937"/>
    </ligand>
</feature>
<feature type="binding site" evidence="10">
    <location>
        <position position="185"/>
    </location>
    <ligand>
        <name>Mg(2+)</name>
        <dbReference type="ChEBI" id="CHEBI:18420"/>
    </ligand>
</feature>
<dbReference type="EC" id="2.2.1.7" evidence="10"/>
<reference evidence="12 13" key="1">
    <citation type="submission" date="2021-03" db="EMBL/GenBank/DDBJ databases">
        <title>Sequencing the genomes of 1000 actinobacteria strains.</title>
        <authorList>
            <person name="Klenk H.-P."/>
        </authorList>
    </citation>
    <scope>NUCLEOTIDE SEQUENCE [LARGE SCALE GENOMIC DNA]</scope>
    <source>
        <strain evidence="12 13">DSM 45516</strain>
    </source>
</reference>
<protein>
    <recommendedName>
        <fullName evidence="10">1-deoxy-D-xylulose-5-phosphate synthase</fullName>
        <ecNumber evidence="10">2.2.1.7</ecNumber>
    </recommendedName>
    <alternativeName>
        <fullName evidence="10">1-deoxyxylulose-5-phosphate synthase</fullName>
        <shortName evidence="10">DXP synthase</shortName>
        <shortName evidence="10">DXPS</shortName>
    </alternativeName>
</protein>
<evidence type="ECO:0000256" key="8">
    <source>
        <dbReference type="ARBA" id="ARBA00023052"/>
    </source>
</evidence>
<keyword evidence="7 10" id="KW-0784">Thiamine biosynthesis</keyword>
<evidence type="ECO:0000256" key="3">
    <source>
        <dbReference type="ARBA" id="ARBA00011738"/>
    </source>
</evidence>
<dbReference type="InterPro" id="IPR029061">
    <property type="entry name" value="THDP-binding"/>
</dbReference>
<comment type="cofactor">
    <cofactor evidence="10">
        <name>thiamine diphosphate</name>
        <dbReference type="ChEBI" id="CHEBI:58937"/>
    </cofactor>
    <text evidence="10">Binds 1 thiamine pyrophosphate per subunit.</text>
</comment>
<dbReference type="Proteomes" id="UP001519325">
    <property type="component" value="Unassembled WGS sequence"/>
</dbReference>
<dbReference type="Gene3D" id="3.40.50.920">
    <property type="match status" value="1"/>
</dbReference>
<evidence type="ECO:0000313" key="13">
    <source>
        <dbReference type="Proteomes" id="UP001519325"/>
    </source>
</evidence>
<dbReference type="Gene3D" id="3.40.50.970">
    <property type="match status" value="2"/>
</dbReference>
<comment type="subunit">
    <text evidence="3 10">Homodimer.</text>
</comment>
<dbReference type="Pfam" id="PF02780">
    <property type="entry name" value="Transketolase_C"/>
    <property type="match status" value="1"/>
</dbReference>
<name>A0ABS4QIJ8_9NOCA</name>
<dbReference type="Pfam" id="PF02779">
    <property type="entry name" value="Transket_pyr"/>
    <property type="match status" value="1"/>
</dbReference>
<dbReference type="Pfam" id="PF13292">
    <property type="entry name" value="DXP_synthase_N"/>
    <property type="match status" value="2"/>
</dbReference>
<feature type="binding site" evidence="10">
    <location>
        <position position="327"/>
    </location>
    <ligand>
        <name>thiamine diphosphate</name>
        <dbReference type="ChEBI" id="CHEBI:58937"/>
    </ligand>
</feature>
<keyword evidence="13" id="KW-1185">Reference proteome</keyword>
<dbReference type="InterPro" id="IPR009014">
    <property type="entry name" value="Transketo_C/PFOR_II"/>
</dbReference>
<keyword evidence="4 10" id="KW-0808">Transferase</keyword>
<dbReference type="EMBL" id="JAGGMR010000001">
    <property type="protein sequence ID" value="MBP2191536.1"/>
    <property type="molecule type" value="Genomic_DNA"/>
</dbReference>
<feature type="domain" description="Transketolase-like pyrimidine-binding" evidence="11">
    <location>
        <begin position="276"/>
        <end position="441"/>
    </location>
</feature>
<dbReference type="SUPFAM" id="SSF52518">
    <property type="entry name" value="Thiamin diphosphate-binding fold (THDP-binding)"/>
    <property type="match status" value="2"/>
</dbReference>
<dbReference type="SUPFAM" id="SSF52922">
    <property type="entry name" value="TK C-terminal domain-like"/>
    <property type="match status" value="1"/>
</dbReference>
<keyword evidence="8 10" id="KW-0786">Thiamine pyrophosphate</keyword>
<evidence type="ECO:0000313" key="12">
    <source>
        <dbReference type="EMBL" id="MBP2191536.1"/>
    </source>
</evidence>
<feature type="binding site" evidence="10">
    <location>
        <position position="155"/>
    </location>
    <ligand>
        <name>Mg(2+)</name>
        <dbReference type="ChEBI" id="CHEBI:18420"/>
    </ligand>
</feature>
<dbReference type="GO" id="GO:0008661">
    <property type="term" value="F:1-deoxy-D-xylulose-5-phosphate synthase activity"/>
    <property type="evidence" value="ECO:0007669"/>
    <property type="project" value="UniProtKB-EC"/>
</dbReference>
<evidence type="ECO:0000256" key="4">
    <source>
        <dbReference type="ARBA" id="ARBA00022679"/>
    </source>
</evidence>
<keyword evidence="6 10" id="KW-0460">Magnesium</keyword>
<gene>
    <name evidence="10" type="primary">dxs</name>
    <name evidence="12" type="ORF">BJ987_004437</name>
</gene>
<dbReference type="CDD" id="cd02007">
    <property type="entry name" value="TPP_DXS"/>
    <property type="match status" value="1"/>
</dbReference>
<dbReference type="HAMAP" id="MF_00315">
    <property type="entry name" value="DXP_synth"/>
    <property type="match status" value="1"/>
</dbReference>
<dbReference type="PROSITE" id="PS00802">
    <property type="entry name" value="TRANSKETOLASE_2"/>
    <property type="match status" value="1"/>
</dbReference>
<accession>A0ABS4QIJ8</accession>
<evidence type="ECO:0000259" key="11">
    <source>
        <dbReference type="SMART" id="SM00861"/>
    </source>
</evidence>
<comment type="pathway">
    <text evidence="1 10">Metabolic intermediate biosynthesis; 1-deoxy-D-xylulose 5-phosphate biosynthesis; 1-deoxy-D-xylulose 5-phosphate from D-glyceraldehyde 3-phosphate and pyruvate: step 1/1.</text>
</comment>
<dbReference type="NCBIfam" id="NF003933">
    <property type="entry name" value="PRK05444.2-2"/>
    <property type="match status" value="1"/>
</dbReference>
<dbReference type="PANTHER" id="PTHR43322:SF5">
    <property type="entry name" value="1-DEOXY-D-XYLULOSE-5-PHOSPHATE SYNTHASE, CHLOROPLASTIC"/>
    <property type="match status" value="1"/>
</dbReference>
<comment type="function">
    <text evidence="10">Catalyzes the acyloin condensation reaction between C atoms 2 and 3 of pyruvate and glyceraldehyde 3-phosphate to yield 1-deoxy-D-xylulose-5-phosphate (DXP).</text>
</comment>
<comment type="similarity">
    <text evidence="2 10">Belongs to the transketolase family. DXPS subfamily.</text>
</comment>
<evidence type="ECO:0000256" key="2">
    <source>
        <dbReference type="ARBA" id="ARBA00011081"/>
    </source>
</evidence>
<dbReference type="InterPro" id="IPR005475">
    <property type="entry name" value="Transketolase-like_Pyr-bd"/>
</dbReference>
<feature type="binding site" evidence="10">
    <location>
        <position position="185"/>
    </location>
    <ligand>
        <name>thiamine diphosphate</name>
        <dbReference type="ChEBI" id="CHEBI:58937"/>
    </ligand>
</feature>
<evidence type="ECO:0000256" key="7">
    <source>
        <dbReference type="ARBA" id="ARBA00022977"/>
    </source>
</evidence>
<sequence length="583" mass="61122">MRKLSVPDTMPMLARFEFPRDLRALGSADIRRLATEIREFLVAKVSLTGGHLGPNLGVVELTIALHRVFDSPRDPLIFDTGHQAYVHKILTGRRDGFDGLRARGGLSGYPSRSESEHDWTESSHASAALSYADGLAKAFALRALRDRCVVAVVGDGALTGGMCWEALNNIAAGPPRPLVVLVNDNGRSYDPTVGRPAERMFLGTGLKYLGPIDGHDTAAVEAALAEAKSCRAPVIVHAVTEKGRGYRPAEADAGDRMHGPGPFDPATGRATTVAGASWTAEFSAELIRQAERRPDLVAITAAMAAPTGLAAFGARFPERLFDVGIAEQHALTSAAGLALGGLHPVVALYSTFLHRGFDQLLMDVALLGLPVTLVLDRAGVTGPDGASHHGVWDLALLALVPGMRVAAPRDGSTLRAEFAAALAIKDGPSAVRFPKGAAGPDIPAVDRFGEIDALFIPGRGGDVLLIAIGSLADAAVAAARRATARGIQVTVVDPRWVLPISADLVSLAAGYRLVVTVEDGVQHGGIGSAIASALAAAGIDVPIRGIGVPGRFLEHGTRTELLEHIGLEPAAIEQRIVEWASQR</sequence>
<comment type="catalytic activity">
    <reaction evidence="10">
        <text>D-glyceraldehyde 3-phosphate + pyruvate + H(+) = 1-deoxy-D-xylulose 5-phosphate + CO2</text>
        <dbReference type="Rhea" id="RHEA:12605"/>
        <dbReference type="ChEBI" id="CHEBI:15361"/>
        <dbReference type="ChEBI" id="CHEBI:15378"/>
        <dbReference type="ChEBI" id="CHEBI:16526"/>
        <dbReference type="ChEBI" id="CHEBI:57792"/>
        <dbReference type="ChEBI" id="CHEBI:59776"/>
        <dbReference type="EC" id="2.2.1.7"/>
    </reaction>
</comment>
<feature type="binding site" evidence="10">
    <location>
        <position position="82"/>
    </location>
    <ligand>
        <name>thiamine diphosphate</name>
        <dbReference type="ChEBI" id="CHEBI:58937"/>
    </ligand>
</feature>
<dbReference type="SMART" id="SM00861">
    <property type="entry name" value="Transket_pyr"/>
    <property type="match status" value="1"/>
</dbReference>
<proteinExistence type="inferred from homology"/>
<feature type="binding site" evidence="10">
    <location>
        <begin position="123"/>
        <end position="125"/>
    </location>
    <ligand>
        <name>thiamine diphosphate</name>
        <dbReference type="ChEBI" id="CHEBI:58937"/>
    </ligand>
</feature>
<dbReference type="InterPro" id="IPR005477">
    <property type="entry name" value="Dxylulose-5-P_synthase"/>
</dbReference>
<organism evidence="12 13">
    <name type="scientific">Nocardia goodfellowii</name>
    <dbReference type="NCBI Taxonomy" id="882446"/>
    <lineage>
        <taxon>Bacteria</taxon>
        <taxon>Bacillati</taxon>
        <taxon>Actinomycetota</taxon>
        <taxon>Actinomycetes</taxon>
        <taxon>Mycobacteriales</taxon>
        <taxon>Nocardiaceae</taxon>
        <taxon>Nocardia</taxon>
    </lineage>
</organism>
<evidence type="ECO:0000256" key="10">
    <source>
        <dbReference type="HAMAP-Rule" id="MF_00315"/>
    </source>
</evidence>
<evidence type="ECO:0000256" key="1">
    <source>
        <dbReference type="ARBA" id="ARBA00004980"/>
    </source>
</evidence>
<dbReference type="InterPro" id="IPR020826">
    <property type="entry name" value="Transketolase_BS"/>
</dbReference>
<comment type="cofactor">
    <cofactor evidence="10">
        <name>Mg(2+)</name>
        <dbReference type="ChEBI" id="CHEBI:18420"/>
    </cofactor>
    <text evidence="10">Binds 1 Mg(2+) ion per subunit.</text>
</comment>
<dbReference type="CDD" id="cd07033">
    <property type="entry name" value="TPP_PYR_DXS_TK_like"/>
    <property type="match status" value="1"/>
</dbReference>